<reference evidence="1 2" key="1">
    <citation type="submission" date="2016-10" db="EMBL/GenBank/DDBJ databases">
        <authorList>
            <person name="de Groot N.N."/>
        </authorList>
    </citation>
    <scope>NUCLEOTIDE SEQUENCE [LARGE SCALE GENOMIC DNA]</scope>
    <source>
        <strain evidence="1 2">OK461</strain>
    </source>
</reference>
<organism evidence="1 2">
    <name type="scientific">Streptomyces mirabilis</name>
    <dbReference type="NCBI Taxonomy" id="68239"/>
    <lineage>
        <taxon>Bacteria</taxon>
        <taxon>Bacillati</taxon>
        <taxon>Actinomycetota</taxon>
        <taxon>Actinomycetes</taxon>
        <taxon>Kitasatosporales</taxon>
        <taxon>Streptomycetaceae</taxon>
        <taxon>Streptomyces</taxon>
    </lineage>
</organism>
<dbReference type="AlphaFoldDB" id="A0A1I2VXS7"/>
<gene>
    <name evidence="1" type="ORF">SAMN02787118_13377</name>
</gene>
<proteinExistence type="predicted"/>
<protein>
    <submittedName>
        <fullName evidence="1">Uncharacterized protein</fullName>
    </submittedName>
</protein>
<dbReference type="EMBL" id="FONR01000033">
    <property type="protein sequence ID" value="SFG92586.1"/>
    <property type="molecule type" value="Genomic_DNA"/>
</dbReference>
<accession>A0A1I2VXS7</accession>
<name>A0A1I2VXS7_9ACTN</name>
<sequence length="97" mass="10591">MAERRDGVLRIPRVPLDRGEHFKLLVLLSGGDVGREIRLIGGLRGGEVSFNRSTTPDDQPPLFSRAARLITVLLTGPPARIARLQPSGGWSRSSPRP</sequence>
<evidence type="ECO:0000313" key="2">
    <source>
        <dbReference type="Proteomes" id="UP000181942"/>
    </source>
</evidence>
<dbReference type="Proteomes" id="UP000181942">
    <property type="component" value="Unassembled WGS sequence"/>
</dbReference>
<evidence type="ECO:0000313" key="1">
    <source>
        <dbReference type="EMBL" id="SFG92586.1"/>
    </source>
</evidence>